<dbReference type="Gene3D" id="3.40.630.150">
    <property type="entry name" value="Malonyl-CoA decarboxylase, catalytic domain"/>
    <property type="match status" value="1"/>
</dbReference>
<reference evidence="2 3" key="1">
    <citation type="submission" date="2015-04" db="EMBL/GenBank/DDBJ databases">
        <title>Lasius niger genome sequencing.</title>
        <authorList>
            <person name="Konorov E.A."/>
            <person name="Nikitin M.A."/>
            <person name="Kirill M.V."/>
            <person name="Chang P."/>
        </authorList>
    </citation>
    <scope>NUCLEOTIDE SEQUENCE [LARGE SCALE GENOMIC DNA]</scope>
    <source>
        <tissue evidence="2">Whole</tissue>
    </source>
</reference>
<dbReference type="GO" id="GO:0005782">
    <property type="term" value="C:peroxisomal matrix"/>
    <property type="evidence" value="ECO:0007669"/>
    <property type="project" value="TreeGrafter"/>
</dbReference>
<evidence type="ECO:0000313" key="2">
    <source>
        <dbReference type="EMBL" id="KMQ96142.1"/>
    </source>
</evidence>
<dbReference type="InterPro" id="IPR042303">
    <property type="entry name" value="Malonyl_CoA_deC_C_sf"/>
</dbReference>
<evidence type="ECO:0000313" key="3">
    <source>
        <dbReference type="Proteomes" id="UP000036403"/>
    </source>
</evidence>
<dbReference type="STRING" id="67767.A0A0J7L039"/>
<dbReference type="Proteomes" id="UP000036403">
    <property type="component" value="Unassembled WGS sequence"/>
</dbReference>
<dbReference type="InterPro" id="IPR007956">
    <property type="entry name" value="Malonyl_CoA_deC_C"/>
</dbReference>
<dbReference type="AlphaFoldDB" id="A0A0J7L039"/>
<accession>A0A0J7L039</accession>
<gene>
    <name evidence="2" type="ORF">RF55_3595</name>
</gene>
<organism evidence="2 3">
    <name type="scientific">Lasius niger</name>
    <name type="common">Black garden ant</name>
    <dbReference type="NCBI Taxonomy" id="67767"/>
    <lineage>
        <taxon>Eukaryota</taxon>
        <taxon>Metazoa</taxon>
        <taxon>Ecdysozoa</taxon>
        <taxon>Arthropoda</taxon>
        <taxon>Hexapoda</taxon>
        <taxon>Insecta</taxon>
        <taxon>Pterygota</taxon>
        <taxon>Neoptera</taxon>
        <taxon>Endopterygota</taxon>
        <taxon>Hymenoptera</taxon>
        <taxon>Apocrita</taxon>
        <taxon>Aculeata</taxon>
        <taxon>Formicoidea</taxon>
        <taxon>Formicidae</taxon>
        <taxon>Formicinae</taxon>
        <taxon>Lasius</taxon>
        <taxon>Lasius</taxon>
    </lineage>
</organism>
<dbReference type="EMBL" id="LBMM01001525">
    <property type="protein sequence ID" value="KMQ96142.1"/>
    <property type="molecule type" value="Genomic_DNA"/>
</dbReference>
<dbReference type="Pfam" id="PF05292">
    <property type="entry name" value="MCD"/>
    <property type="match status" value="1"/>
</dbReference>
<dbReference type="GO" id="GO:2001294">
    <property type="term" value="P:malonyl-CoA catabolic process"/>
    <property type="evidence" value="ECO:0007669"/>
    <property type="project" value="TreeGrafter"/>
</dbReference>
<dbReference type="PANTHER" id="PTHR28641">
    <property type="match status" value="1"/>
</dbReference>
<dbReference type="GO" id="GO:0005759">
    <property type="term" value="C:mitochondrial matrix"/>
    <property type="evidence" value="ECO:0007669"/>
    <property type="project" value="TreeGrafter"/>
</dbReference>
<proteinExistence type="predicted"/>
<dbReference type="PaxDb" id="67767-A0A0J7L039"/>
<sequence length="288" mass="33769">MLPVDEELQEIFKLKNTKFSNWIIENKVRALCVRYTESNRENRQRILRTLALQYAVQHDDICQVAKKLVCTEPENERQMIVHERTLKNVLTPAYHWLFFIIGRLQHGVKFLVDLRTDVLGIELGNYLIKEVASEITTEFPAVQQLSSLSPIPNFKTWLFDKIKQDVAFIFTMQEYEIIKDILKTKDLVSALKKILSTSLWTNDKQLSESLKEPLLRACTWYLYKEKRRGYALNSVANFHLRNGAMMWRINWMADPSPRGVANSCGIMVNYRVTKEEQRGDNRKVPLCR</sequence>
<name>A0A0J7L039_LASNI</name>
<dbReference type="OrthoDB" id="426718at2759"/>
<feature type="domain" description="Malonyl-CoA decarboxylase C-terminal" evidence="1">
    <location>
        <begin position="118"/>
        <end position="271"/>
    </location>
</feature>
<evidence type="ECO:0000259" key="1">
    <source>
        <dbReference type="Pfam" id="PF05292"/>
    </source>
</evidence>
<dbReference type="PANTHER" id="PTHR28641:SF1">
    <property type="entry name" value="MALONYL-COA DECARBOXYLASE, MITOCHONDRIAL"/>
    <property type="match status" value="1"/>
</dbReference>
<dbReference type="GO" id="GO:0050080">
    <property type="term" value="F:malonyl-CoA decarboxylase activity"/>
    <property type="evidence" value="ECO:0007669"/>
    <property type="project" value="InterPro"/>
</dbReference>
<dbReference type="GO" id="GO:0006633">
    <property type="term" value="P:fatty acid biosynthetic process"/>
    <property type="evidence" value="ECO:0007669"/>
    <property type="project" value="InterPro"/>
</dbReference>
<dbReference type="InterPro" id="IPR038917">
    <property type="entry name" value="Malonyl_CoA_deC"/>
</dbReference>
<comment type="caution">
    <text evidence="2">The sequence shown here is derived from an EMBL/GenBank/DDBJ whole genome shotgun (WGS) entry which is preliminary data.</text>
</comment>
<protein>
    <submittedName>
        <fullName evidence="2">Malonyl-mitochondrial-like protein</fullName>
    </submittedName>
</protein>
<dbReference type="GO" id="GO:0006085">
    <property type="term" value="P:acetyl-CoA biosynthetic process"/>
    <property type="evidence" value="ECO:0007669"/>
    <property type="project" value="TreeGrafter"/>
</dbReference>
<keyword evidence="3" id="KW-1185">Reference proteome</keyword>